<keyword evidence="3" id="KW-1185">Reference proteome</keyword>
<evidence type="ECO:0000313" key="2">
    <source>
        <dbReference type="EMBL" id="GLI64934.1"/>
    </source>
</evidence>
<gene>
    <name evidence="2" type="ORF">VaNZ11_008335</name>
</gene>
<proteinExistence type="predicted"/>
<evidence type="ECO:0000256" key="1">
    <source>
        <dbReference type="SAM" id="MobiDB-lite"/>
    </source>
</evidence>
<feature type="region of interest" description="Disordered" evidence="1">
    <location>
        <begin position="65"/>
        <end position="160"/>
    </location>
</feature>
<organism evidence="2 3">
    <name type="scientific">Volvox africanus</name>
    <dbReference type="NCBI Taxonomy" id="51714"/>
    <lineage>
        <taxon>Eukaryota</taxon>
        <taxon>Viridiplantae</taxon>
        <taxon>Chlorophyta</taxon>
        <taxon>core chlorophytes</taxon>
        <taxon>Chlorophyceae</taxon>
        <taxon>CS clade</taxon>
        <taxon>Chlamydomonadales</taxon>
        <taxon>Volvocaceae</taxon>
        <taxon>Volvox</taxon>
    </lineage>
</organism>
<protein>
    <submittedName>
        <fullName evidence="2">Uncharacterized protein</fullName>
    </submittedName>
</protein>
<evidence type="ECO:0000313" key="3">
    <source>
        <dbReference type="Proteomes" id="UP001165090"/>
    </source>
</evidence>
<reference evidence="2 3" key="1">
    <citation type="journal article" date="2023" name="IScience">
        <title>Expanded male sex-determining region conserved during the evolution of homothallism in the green alga Volvox.</title>
        <authorList>
            <person name="Yamamoto K."/>
            <person name="Matsuzaki R."/>
            <person name="Mahakham W."/>
            <person name="Heman W."/>
            <person name="Sekimoto H."/>
            <person name="Kawachi M."/>
            <person name="Minakuchi Y."/>
            <person name="Toyoda A."/>
            <person name="Nozaki H."/>
        </authorList>
    </citation>
    <scope>NUCLEOTIDE SEQUENCE [LARGE SCALE GENOMIC DNA]</scope>
    <source>
        <strain evidence="2 3">NIES-4468</strain>
    </source>
</reference>
<sequence length="160" mass="16159">MLSTVILRIPAARQFSGQGPSRCCAAVVAPRPHRIAARYTSMQGRLGEEGEEETSLRASINKLTSEKQYAGTFRVGGSGSGASESSSANAPVNEEKEPGHHPSPTSAPESGTEGRTPGSGAGTESARTAGGGSSRYNPATPGGGDSEDVSSAPESGTVRG</sequence>
<comment type="caution">
    <text evidence="2">The sequence shown here is derived from an EMBL/GenBank/DDBJ whole genome shotgun (WGS) entry which is preliminary data.</text>
</comment>
<dbReference type="EMBL" id="BSDZ01000021">
    <property type="protein sequence ID" value="GLI64934.1"/>
    <property type="molecule type" value="Genomic_DNA"/>
</dbReference>
<accession>A0ABQ5S572</accession>
<dbReference type="Proteomes" id="UP001165090">
    <property type="component" value="Unassembled WGS sequence"/>
</dbReference>
<name>A0ABQ5S572_9CHLO</name>